<name>A0A1Y2F0D3_PROLT</name>
<proteinExistence type="predicted"/>
<dbReference type="RefSeq" id="XP_040722930.1">
    <property type="nucleotide sequence ID" value="XM_040870699.1"/>
</dbReference>
<dbReference type="EMBL" id="MCFI01000020">
    <property type="protein sequence ID" value="ORY77309.1"/>
    <property type="molecule type" value="Genomic_DNA"/>
</dbReference>
<evidence type="ECO:0000256" key="1">
    <source>
        <dbReference type="SAM" id="SignalP"/>
    </source>
</evidence>
<accession>A0A1Y2F0D3</accession>
<organism evidence="2 3">
    <name type="scientific">Protomyces lactucae-debilis</name>
    <dbReference type="NCBI Taxonomy" id="2754530"/>
    <lineage>
        <taxon>Eukaryota</taxon>
        <taxon>Fungi</taxon>
        <taxon>Dikarya</taxon>
        <taxon>Ascomycota</taxon>
        <taxon>Taphrinomycotina</taxon>
        <taxon>Taphrinomycetes</taxon>
        <taxon>Taphrinales</taxon>
        <taxon>Protomycetaceae</taxon>
        <taxon>Protomyces</taxon>
    </lineage>
</organism>
<evidence type="ECO:0000313" key="2">
    <source>
        <dbReference type="EMBL" id="ORY77309.1"/>
    </source>
</evidence>
<evidence type="ECO:0000313" key="3">
    <source>
        <dbReference type="Proteomes" id="UP000193685"/>
    </source>
</evidence>
<sequence length="251" mass="28098">MVFDKARQQLVMLLTACLTTVSLHLEQPLQAASTRAGRAPPQCIIPEFQYVGIFRNVDNQPCETVCTEKAAESVAWWKVLGSDFCQREHWVGNDYYPPRASIGNVMSDSIVSIGDANLYAKLRVGEHTVHRATETAARYCSCNVTVILSNIWKPEGWPWPALPKTEGLCSLQALAIRSAPRGSWQLASSRYLSQSGVDCEMDDFENILSRPLITFDLPFTQNSALFGVSMSKSEMMNDAKRWLEYAAVIWI</sequence>
<keyword evidence="3" id="KW-1185">Reference proteome</keyword>
<gene>
    <name evidence="2" type="ORF">BCR37DRAFT_389134</name>
</gene>
<protein>
    <submittedName>
        <fullName evidence="2">Uncharacterized protein</fullName>
    </submittedName>
</protein>
<keyword evidence="1" id="KW-0732">Signal</keyword>
<feature type="chain" id="PRO_5011005073" evidence="1">
    <location>
        <begin position="32"/>
        <end position="251"/>
    </location>
</feature>
<dbReference type="AlphaFoldDB" id="A0A1Y2F0D3"/>
<feature type="signal peptide" evidence="1">
    <location>
        <begin position="1"/>
        <end position="31"/>
    </location>
</feature>
<comment type="caution">
    <text evidence="2">The sequence shown here is derived from an EMBL/GenBank/DDBJ whole genome shotgun (WGS) entry which is preliminary data.</text>
</comment>
<dbReference type="GeneID" id="63787298"/>
<reference evidence="2 3" key="1">
    <citation type="submission" date="2016-07" db="EMBL/GenBank/DDBJ databases">
        <title>Pervasive Adenine N6-methylation of Active Genes in Fungi.</title>
        <authorList>
            <consortium name="DOE Joint Genome Institute"/>
            <person name="Mondo S.J."/>
            <person name="Dannebaum R.O."/>
            <person name="Kuo R.C."/>
            <person name="Labutti K."/>
            <person name="Haridas S."/>
            <person name="Kuo A."/>
            <person name="Salamov A."/>
            <person name="Ahrendt S.R."/>
            <person name="Lipzen A."/>
            <person name="Sullivan W."/>
            <person name="Andreopoulos W.B."/>
            <person name="Clum A."/>
            <person name="Lindquist E."/>
            <person name="Daum C."/>
            <person name="Ramamoorthy G.K."/>
            <person name="Gryganskyi A."/>
            <person name="Culley D."/>
            <person name="Magnuson J.K."/>
            <person name="James T.Y."/>
            <person name="O'Malley M.A."/>
            <person name="Stajich J.E."/>
            <person name="Spatafora J.W."/>
            <person name="Visel A."/>
            <person name="Grigoriev I.V."/>
        </authorList>
    </citation>
    <scope>NUCLEOTIDE SEQUENCE [LARGE SCALE GENOMIC DNA]</scope>
    <source>
        <strain evidence="2 3">12-1054</strain>
    </source>
</reference>
<dbReference type="Proteomes" id="UP000193685">
    <property type="component" value="Unassembled WGS sequence"/>
</dbReference>